<dbReference type="Proteomes" id="UP001219630">
    <property type="component" value="Chromosome"/>
</dbReference>
<evidence type="ECO:0000256" key="1">
    <source>
        <dbReference type="ARBA" id="ARBA00004167"/>
    </source>
</evidence>
<keyword evidence="4" id="KW-0812">Transmembrane</keyword>
<sequence length="125" mass="14425">MYHRAKHLSWHTSGAAGFSLPETLVAALVFSVLLTGLLQYHQVLVKSLVFQVQQRQAWRLAHQYLEAENMPDNPQIVALQPGWHLKRIEQNHPPVCRSVTVTIETPYRYRALLTRWFCHEQPATG</sequence>
<comment type="subcellular location">
    <subcellularLocation>
        <location evidence="1">Membrane</location>
        <topology evidence="1">Single-pass membrane protein</topology>
    </subcellularLocation>
</comment>
<keyword evidence="4" id="KW-1133">Transmembrane helix</keyword>
<evidence type="ECO:0000313" key="7">
    <source>
        <dbReference type="Proteomes" id="UP001219630"/>
    </source>
</evidence>
<evidence type="ECO:0000256" key="3">
    <source>
        <dbReference type="ARBA" id="ARBA00022927"/>
    </source>
</evidence>
<dbReference type="RefSeq" id="WP_240632730.1">
    <property type="nucleotide sequence ID" value="NZ_CP114280.1"/>
</dbReference>
<evidence type="ECO:0000256" key="4">
    <source>
        <dbReference type="SAM" id="Phobius"/>
    </source>
</evidence>
<accession>A0ABY8G5L3</accession>
<reference evidence="6 7" key="1">
    <citation type="submission" date="2022-12" db="EMBL/GenBank/DDBJ databases">
        <title>Complete genome sequencing of Dickeya lacustris type strain LMG30899.</title>
        <authorList>
            <person name="Dobhal S."/>
            <person name="Arizala D."/>
            <person name="Arif M."/>
        </authorList>
    </citation>
    <scope>NUCLEOTIDE SEQUENCE [LARGE SCALE GENOMIC DNA]</scope>
    <source>
        <strain evidence="6 7">LMG30899</strain>
    </source>
</reference>
<name>A0ABY8G5L3_9GAMM</name>
<gene>
    <name evidence="6" type="ORF">O1Q98_16625</name>
</gene>
<keyword evidence="3" id="KW-0653">Protein transport</keyword>
<proteinExistence type="predicted"/>
<keyword evidence="4" id="KW-0472">Membrane</keyword>
<keyword evidence="2" id="KW-0813">Transport</keyword>
<keyword evidence="7" id="KW-1185">Reference proteome</keyword>
<protein>
    <submittedName>
        <fullName evidence="6">Prepilin-type N-terminal cleavage/methylation domain-containing protein</fullName>
    </submittedName>
</protein>
<evidence type="ECO:0000313" key="6">
    <source>
        <dbReference type="EMBL" id="WFN55223.1"/>
    </source>
</evidence>
<feature type="transmembrane region" description="Helical" evidence="4">
    <location>
        <begin position="20"/>
        <end position="38"/>
    </location>
</feature>
<dbReference type="InterPro" id="IPR012902">
    <property type="entry name" value="N_methyl_site"/>
</dbReference>
<feature type="domain" description="Prepilin peptidase dependent protein C-like C-terminal" evidence="5">
    <location>
        <begin position="40"/>
        <end position="118"/>
    </location>
</feature>
<dbReference type="Pfam" id="PF12528">
    <property type="entry name" value="T2SSppdC"/>
    <property type="match status" value="1"/>
</dbReference>
<dbReference type="NCBIfam" id="TIGR02532">
    <property type="entry name" value="IV_pilin_GFxxxE"/>
    <property type="match status" value="1"/>
</dbReference>
<organism evidence="6 7">
    <name type="scientific">Dickeya lacustris</name>
    <dbReference type="NCBI Taxonomy" id="2259638"/>
    <lineage>
        <taxon>Bacteria</taxon>
        <taxon>Pseudomonadati</taxon>
        <taxon>Pseudomonadota</taxon>
        <taxon>Gammaproteobacteria</taxon>
        <taxon>Enterobacterales</taxon>
        <taxon>Pectobacteriaceae</taxon>
        <taxon>Dickeya</taxon>
    </lineage>
</organism>
<dbReference type="PROSITE" id="PS00409">
    <property type="entry name" value="PROKAR_NTER_METHYL"/>
    <property type="match status" value="1"/>
</dbReference>
<dbReference type="EMBL" id="CP114280">
    <property type="protein sequence ID" value="WFN55223.1"/>
    <property type="molecule type" value="Genomic_DNA"/>
</dbReference>
<evidence type="ECO:0000259" key="5">
    <source>
        <dbReference type="Pfam" id="PF12528"/>
    </source>
</evidence>
<evidence type="ECO:0000256" key="2">
    <source>
        <dbReference type="ARBA" id="ARBA00022448"/>
    </source>
</evidence>
<dbReference type="InterPro" id="IPR022204">
    <property type="entry name" value="PpdC-like_C"/>
</dbReference>